<organism evidence="4 5">
    <name type="scientific">Algimonas ampicilliniresistens</name>
    <dbReference type="NCBI Taxonomy" id="1298735"/>
    <lineage>
        <taxon>Bacteria</taxon>
        <taxon>Pseudomonadati</taxon>
        <taxon>Pseudomonadota</taxon>
        <taxon>Alphaproteobacteria</taxon>
        <taxon>Maricaulales</taxon>
        <taxon>Robiginitomaculaceae</taxon>
        <taxon>Algimonas</taxon>
    </lineage>
</organism>
<keyword evidence="3" id="KW-0732">Signal</keyword>
<keyword evidence="2" id="KW-1133">Transmembrane helix</keyword>
<evidence type="ECO:0000256" key="1">
    <source>
        <dbReference type="SAM" id="MobiDB-lite"/>
    </source>
</evidence>
<evidence type="ECO:0008006" key="6">
    <source>
        <dbReference type="Google" id="ProtNLM"/>
    </source>
</evidence>
<keyword evidence="5" id="KW-1185">Reference proteome</keyword>
<proteinExistence type="predicted"/>
<dbReference type="Proteomes" id="UP001161391">
    <property type="component" value="Unassembled WGS sequence"/>
</dbReference>
<evidence type="ECO:0000313" key="4">
    <source>
        <dbReference type="EMBL" id="GLQ24757.1"/>
    </source>
</evidence>
<feature type="chain" id="PRO_5046501648" description="Cellulose synthase regulatory subunit" evidence="3">
    <location>
        <begin position="33"/>
        <end position="864"/>
    </location>
</feature>
<reference evidence="4" key="2">
    <citation type="submission" date="2023-01" db="EMBL/GenBank/DDBJ databases">
        <title>Draft genome sequence of Algimonas ampicilliniresistens strain NBRC 108219.</title>
        <authorList>
            <person name="Sun Q."/>
            <person name="Mori K."/>
        </authorList>
    </citation>
    <scope>NUCLEOTIDE SEQUENCE</scope>
    <source>
        <strain evidence="4">NBRC 108219</strain>
    </source>
</reference>
<name>A0ABQ5VEB9_9PROT</name>
<keyword evidence="2" id="KW-0472">Membrane</keyword>
<dbReference type="EMBL" id="BSNK01000002">
    <property type="protein sequence ID" value="GLQ24757.1"/>
    <property type="molecule type" value="Genomic_DNA"/>
</dbReference>
<sequence>MTGSPTMNRTHVRSLLISSVALLPLLAATANAEPVPADTASPSTDAGFVLYRPIAEALIQDDTEIETDLIVEPDLEPEIEPEPVPEPEPRDYSVSLQDATRDRSSRTLDWRTPQAELRFDLSHADVTQALSVTLSAEPLPGVDATIPLIMQFNGSDPIEIETRGDATNTVINLDPGRARDIGNVLRVSYATSCKAPIGGYQINLDRSRLDVTALPKGHQLELRDVERRFSSLTFAPKSVGLISSGDMATKSQALAAQGVGLRTDKIPTFLTSPRQSDFDIIMLTRSELFEFTQDDAVLLSAGPLIALSNTHANRLFLTGDTEAEVLEAVSAFATASLPDSRLSMTTPDIVFAQSPLDVNRRLVEGSANLDVLTVQTGTQRDYVFDVTDPAASEGALVLRLNRDEQTQAGTRLKASLNGVDLGEAAVRGRRKTVSYPIQKGLLLGTGNRLELTTQDANNRPRCDASVPFIAISEGSELRLNAALPTHPSDLSRFAANGSLFGQDAGAETVMVLPETDRDFTSALTVVAKMARASGRGWIDAAFARGQTEITDKHTLIIEPHSEIEREFRIDAPLALQSAWRGQIPNVDNSQFVEKFASLDGESAVRQAAFTLRSASTTHSGGVAAIFPVDDGRLIGVISNTADSDFSTAIQPLANDLHWNGLKGGVTRWDEQDVIMAQAALPMPIIEPITETIEPTTVSLSLGDRAKGLASNLPDLRLPKPETEALTHWIDSQWTRFSTARQSNTLIVEPFKADTVTAPQSQAISENTFEDTQRPTMTLPHTLSPALVQPAASGLQGRVEGFGNVAAGLRVDLWRHLDIPEQDMKSARLGQAQIIPAALTLIVLFLMFLVGLTFASPPANKPHRR</sequence>
<feature type="region of interest" description="Disordered" evidence="1">
    <location>
        <begin position="72"/>
        <end position="106"/>
    </location>
</feature>
<gene>
    <name evidence="4" type="ORF">GCM10007853_26310</name>
</gene>
<feature type="signal peptide" evidence="3">
    <location>
        <begin position="1"/>
        <end position="32"/>
    </location>
</feature>
<comment type="caution">
    <text evidence="4">The sequence shown here is derived from an EMBL/GenBank/DDBJ whole genome shotgun (WGS) entry which is preliminary data.</text>
</comment>
<evidence type="ECO:0000313" key="5">
    <source>
        <dbReference type="Proteomes" id="UP001161391"/>
    </source>
</evidence>
<feature type="transmembrane region" description="Helical" evidence="2">
    <location>
        <begin position="833"/>
        <end position="854"/>
    </location>
</feature>
<protein>
    <recommendedName>
        <fullName evidence="6">Cellulose synthase regulatory subunit</fullName>
    </recommendedName>
</protein>
<keyword evidence="2" id="KW-0812">Transmembrane</keyword>
<evidence type="ECO:0000256" key="2">
    <source>
        <dbReference type="SAM" id="Phobius"/>
    </source>
</evidence>
<reference evidence="4" key="1">
    <citation type="journal article" date="2014" name="Int. J. Syst. Evol. Microbiol.">
        <title>Complete genome of a new Firmicutes species belonging to the dominant human colonic microbiota ('Ruminococcus bicirculans') reveals two chromosomes and a selective capacity to utilize plant glucans.</title>
        <authorList>
            <consortium name="NISC Comparative Sequencing Program"/>
            <person name="Wegmann U."/>
            <person name="Louis P."/>
            <person name="Goesmann A."/>
            <person name="Henrissat B."/>
            <person name="Duncan S.H."/>
            <person name="Flint H.J."/>
        </authorList>
    </citation>
    <scope>NUCLEOTIDE SEQUENCE</scope>
    <source>
        <strain evidence="4">NBRC 108219</strain>
    </source>
</reference>
<accession>A0ABQ5VEB9</accession>
<feature type="compositionally biased region" description="Acidic residues" evidence="1">
    <location>
        <begin position="72"/>
        <end position="85"/>
    </location>
</feature>
<evidence type="ECO:0000256" key="3">
    <source>
        <dbReference type="SAM" id="SignalP"/>
    </source>
</evidence>